<dbReference type="PROSITE" id="PS50011">
    <property type="entry name" value="PROTEIN_KINASE_DOM"/>
    <property type="match status" value="1"/>
</dbReference>
<name>A0A2I2G3T0_9EURO</name>
<dbReference type="SMART" id="SM00220">
    <property type="entry name" value="S_TKc"/>
    <property type="match status" value="1"/>
</dbReference>
<reference evidence="2 3" key="1">
    <citation type="submission" date="2016-12" db="EMBL/GenBank/DDBJ databases">
        <title>The genomes of Aspergillus section Nigri reveals drivers in fungal speciation.</title>
        <authorList>
            <consortium name="DOE Joint Genome Institute"/>
            <person name="Vesth T.C."/>
            <person name="Nybo J."/>
            <person name="Theobald S."/>
            <person name="Brandl J."/>
            <person name="Frisvad J.C."/>
            <person name="Nielsen K.F."/>
            <person name="Lyhne E.K."/>
            <person name="Kogle M.E."/>
            <person name="Kuo A."/>
            <person name="Riley R."/>
            <person name="Clum A."/>
            <person name="Nolan M."/>
            <person name="Lipzen A."/>
            <person name="Salamov A."/>
            <person name="Henrissat B."/>
            <person name="Wiebenga A."/>
            <person name="De Vries R.P."/>
            <person name="Grigoriev I.V."/>
            <person name="Mortensen U.H."/>
            <person name="Andersen M.R."/>
            <person name="Baker S.E."/>
        </authorList>
    </citation>
    <scope>NUCLEOTIDE SEQUENCE [LARGE SCALE GENOMIC DNA]</scope>
    <source>
        <strain evidence="2 3">IBT 23096</strain>
    </source>
</reference>
<dbReference type="Pfam" id="PF00069">
    <property type="entry name" value="Pkinase"/>
    <property type="match status" value="1"/>
</dbReference>
<dbReference type="Gene3D" id="1.10.510.10">
    <property type="entry name" value="Transferase(Phosphotransferase) domain 1"/>
    <property type="match status" value="1"/>
</dbReference>
<dbReference type="GO" id="GO:0005524">
    <property type="term" value="F:ATP binding"/>
    <property type="evidence" value="ECO:0007669"/>
    <property type="project" value="InterPro"/>
</dbReference>
<dbReference type="VEuPathDB" id="FungiDB:P170DRAFT_496245"/>
<sequence>MIMRLLTIPFRWQVWPSLWSFFANLVGGVHLFQFQLGETALDKDVESAGPPTPHVQHNAIEQSDETIVHVKYPPNCIAFGFSETICKVDEDTVVKHPQVIPDNDPYNLMFRDMIMNEALIYERLGNHQGVVPYLGVHDEAIGAIRLAYAKEGDLEHYIQSHDKPSETIRAMWIPSLLETFRYIYSRKVLHQDVKPNNILVDNGSLKAVDFANSAMWALDADMEDVCREDPLSRVDILGLGYDRWPQPDDLPPTSGLLYGDIIKKCWSDSYGTIKELYEGFIDLSGEGESMSSSSSWAIS</sequence>
<dbReference type="EMBL" id="MSFO01000005">
    <property type="protein sequence ID" value="PLB47527.1"/>
    <property type="molecule type" value="Genomic_DNA"/>
</dbReference>
<dbReference type="SUPFAM" id="SSF56112">
    <property type="entry name" value="Protein kinase-like (PK-like)"/>
    <property type="match status" value="1"/>
</dbReference>
<dbReference type="GeneID" id="36561800"/>
<evidence type="ECO:0000259" key="1">
    <source>
        <dbReference type="PROSITE" id="PS50011"/>
    </source>
</evidence>
<dbReference type="RefSeq" id="XP_024702829.1">
    <property type="nucleotide sequence ID" value="XM_024854095.1"/>
</dbReference>
<dbReference type="GO" id="GO:0005737">
    <property type="term" value="C:cytoplasm"/>
    <property type="evidence" value="ECO:0007669"/>
    <property type="project" value="TreeGrafter"/>
</dbReference>
<dbReference type="STRING" id="1392250.A0A2I2G3T0"/>
<dbReference type="PROSITE" id="PS00108">
    <property type="entry name" value="PROTEIN_KINASE_ST"/>
    <property type="match status" value="1"/>
</dbReference>
<accession>A0A2I2G3T0</accession>
<dbReference type="InterPro" id="IPR008271">
    <property type="entry name" value="Ser/Thr_kinase_AS"/>
</dbReference>
<evidence type="ECO:0000313" key="3">
    <source>
        <dbReference type="Proteomes" id="UP000234275"/>
    </source>
</evidence>
<dbReference type="GO" id="GO:0004674">
    <property type="term" value="F:protein serine/threonine kinase activity"/>
    <property type="evidence" value="ECO:0007669"/>
    <property type="project" value="TreeGrafter"/>
</dbReference>
<evidence type="ECO:0000313" key="2">
    <source>
        <dbReference type="EMBL" id="PLB47527.1"/>
    </source>
</evidence>
<dbReference type="InterPro" id="IPR053235">
    <property type="entry name" value="Ser_Thr_kinase"/>
</dbReference>
<dbReference type="Proteomes" id="UP000234275">
    <property type="component" value="Unassembled WGS sequence"/>
</dbReference>
<protein>
    <recommendedName>
        <fullName evidence="1">Protein kinase domain-containing protein</fullName>
    </recommendedName>
</protein>
<comment type="caution">
    <text evidence="2">The sequence shown here is derived from an EMBL/GenBank/DDBJ whole genome shotgun (WGS) entry which is preliminary data.</text>
</comment>
<organism evidence="2 3">
    <name type="scientific">Aspergillus steynii IBT 23096</name>
    <dbReference type="NCBI Taxonomy" id="1392250"/>
    <lineage>
        <taxon>Eukaryota</taxon>
        <taxon>Fungi</taxon>
        <taxon>Dikarya</taxon>
        <taxon>Ascomycota</taxon>
        <taxon>Pezizomycotina</taxon>
        <taxon>Eurotiomycetes</taxon>
        <taxon>Eurotiomycetidae</taxon>
        <taxon>Eurotiales</taxon>
        <taxon>Aspergillaceae</taxon>
        <taxon>Aspergillus</taxon>
        <taxon>Aspergillus subgen. Circumdati</taxon>
    </lineage>
</organism>
<dbReference type="PANTHER" id="PTHR24361">
    <property type="entry name" value="MITOGEN-ACTIVATED KINASE KINASE KINASE"/>
    <property type="match status" value="1"/>
</dbReference>
<dbReference type="InterPro" id="IPR000719">
    <property type="entry name" value="Prot_kinase_dom"/>
</dbReference>
<keyword evidence="3" id="KW-1185">Reference proteome</keyword>
<dbReference type="AlphaFoldDB" id="A0A2I2G3T0"/>
<feature type="domain" description="Protein kinase" evidence="1">
    <location>
        <begin position="42"/>
        <end position="299"/>
    </location>
</feature>
<dbReference type="OrthoDB" id="1668230at2759"/>
<dbReference type="InterPro" id="IPR011009">
    <property type="entry name" value="Kinase-like_dom_sf"/>
</dbReference>
<gene>
    <name evidence="2" type="ORF">P170DRAFT_496245</name>
</gene>
<proteinExistence type="predicted"/>